<evidence type="ECO:0000256" key="9">
    <source>
        <dbReference type="ARBA" id="ARBA00023242"/>
    </source>
</evidence>
<dbReference type="Proteomes" id="UP000828236">
    <property type="component" value="Unassembled WGS sequence"/>
</dbReference>
<feature type="transmembrane region" description="Helical" evidence="12">
    <location>
        <begin position="145"/>
        <end position="168"/>
    </location>
</feature>
<feature type="transmembrane region" description="Helical" evidence="12">
    <location>
        <begin position="263"/>
        <end position="284"/>
    </location>
</feature>
<evidence type="ECO:0000313" key="13">
    <source>
        <dbReference type="EMBL" id="KAH7645717.1"/>
    </source>
</evidence>
<evidence type="ECO:0000256" key="8">
    <source>
        <dbReference type="ARBA" id="ARBA00023136"/>
    </source>
</evidence>
<evidence type="ECO:0000256" key="5">
    <source>
        <dbReference type="ARBA" id="ARBA00022692"/>
    </source>
</evidence>
<evidence type="ECO:0000256" key="2">
    <source>
        <dbReference type="ARBA" id="ARBA00004141"/>
    </source>
</evidence>
<dbReference type="GO" id="GO:0043161">
    <property type="term" value="P:proteasome-mediated ubiquitin-dependent protein catabolic process"/>
    <property type="evidence" value="ECO:0007669"/>
    <property type="project" value="InterPro"/>
</dbReference>
<evidence type="ECO:0000256" key="1">
    <source>
        <dbReference type="ARBA" id="ARBA00004123"/>
    </source>
</evidence>
<evidence type="ECO:0000256" key="3">
    <source>
        <dbReference type="ARBA" id="ARBA00016160"/>
    </source>
</evidence>
<dbReference type="Pfam" id="PF03619">
    <property type="entry name" value="Solute_trans_a"/>
    <property type="match status" value="1"/>
</dbReference>
<dbReference type="Gene3D" id="3.60.20.10">
    <property type="entry name" value="Glutamine Phosphoribosylpyrophosphate, subunit 1, domain 1"/>
    <property type="match status" value="1"/>
</dbReference>
<dbReference type="InterPro" id="IPR005178">
    <property type="entry name" value="Ostalpha/TMEM184C"/>
</dbReference>
<dbReference type="GO" id="GO:0019774">
    <property type="term" value="C:proteasome core complex, beta-subunit complex"/>
    <property type="evidence" value="ECO:0007669"/>
    <property type="project" value="InterPro"/>
</dbReference>
<dbReference type="Pfam" id="PF00227">
    <property type="entry name" value="Proteasome"/>
    <property type="match status" value="1"/>
</dbReference>
<reference evidence="13" key="1">
    <citation type="submission" date="2020-06" db="EMBL/GenBank/DDBJ databases">
        <authorList>
            <person name="Ji K."/>
            <person name="Li J."/>
        </authorList>
    </citation>
    <scope>NUCLEOTIDE SEQUENCE</scope>
    <source>
        <strain evidence="13">JKM2019</strain>
        <tissue evidence="13">Whole body</tissue>
    </source>
</reference>
<dbReference type="EMBL" id="SDOV01000001">
    <property type="protein sequence ID" value="KAH7645717.1"/>
    <property type="molecule type" value="Genomic_DNA"/>
</dbReference>
<comment type="subunit">
    <text evidence="11">The 26S proteasome consists of a 20S proteasome core and two 19S regulatory subunits. The 20S proteasome core is composed of 28 subunits that are arranged in four stacked rings, resulting in a barrel-shaped structure. The two end rings are each formed by seven alpha subunits, and the two central rings are each formed by seven beta subunits. The catalytic chamber with the active sites is on the inside of the barrel.</text>
</comment>
<accession>A0A9D4P889</accession>
<evidence type="ECO:0000256" key="10">
    <source>
        <dbReference type="ARBA" id="ARBA00024953"/>
    </source>
</evidence>
<reference evidence="13" key="2">
    <citation type="journal article" date="2021" name="World Allergy Organ. J.">
        <title>Chromosome-level assembly of Dermatophagoides farinae genome and transcriptome reveals two novel allergens Der f 37 and Der f 39.</title>
        <authorList>
            <person name="Chen J."/>
            <person name="Cai Z."/>
            <person name="Fan D."/>
            <person name="Hu J."/>
            <person name="Hou Y."/>
            <person name="He Y."/>
            <person name="Zhang Z."/>
            <person name="Zhao Z."/>
            <person name="Gao P."/>
            <person name="Hu W."/>
            <person name="Sun J."/>
            <person name="Li J."/>
            <person name="Ji K."/>
        </authorList>
    </citation>
    <scope>NUCLEOTIDE SEQUENCE</scope>
    <source>
        <strain evidence="13">JKM2019</strain>
    </source>
</reference>
<proteinExistence type="predicted"/>
<keyword evidence="7 12" id="KW-1133">Transmembrane helix</keyword>
<keyword evidence="8 12" id="KW-0472">Membrane</keyword>
<dbReference type="GO" id="GO:0005634">
    <property type="term" value="C:nucleus"/>
    <property type="evidence" value="ECO:0007669"/>
    <property type="project" value="UniProtKB-SubCell"/>
</dbReference>
<comment type="subcellular location">
    <subcellularLocation>
        <location evidence="2">Membrane</location>
        <topology evidence="2">Multi-pass membrane protein</topology>
    </subcellularLocation>
    <subcellularLocation>
        <location evidence="1">Nucleus</location>
    </subcellularLocation>
</comment>
<dbReference type="PROSITE" id="PS00854">
    <property type="entry name" value="PROTEASOME_BETA_1"/>
    <property type="match status" value="1"/>
</dbReference>
<feature type="transmembrane region" description="Helical" evidence="12">
    <location>
        <begin position="180"/>
        <end position="201"/>
    </location>
</feature>
<keyword evidence="6 13" id="KW-0647">Proteasome</keyword>
<comment type="caution">
    <text evidence="13">The sequence shown here is derived from an EMBL/GenBank/DDBJ whole genome shotgun (WGS) entry which is preliminary data.</text>
</comment>
<protein>
    <recommendedName>
        <fullName evidence="3">Proteasome subunit beta type-3</fullName>
    </recommendedName>
</protein>
<dbReference type="InterPro" id="IPR033811">
    <property type="entry name" value="Proteasome_beta_3"/>
</dbReference>
<organism evidence="13">
    <name type="scientific">Dermatophagoides farinae</name>
    <name type="common">American house dust mite</name>
    <dbReference type="NCBI Taxonomy" id="6954"/>
    <lineage>
        <taxon>Eukaryota</taxon>
        <taxon>Metazoa</taxon>
        <taxon>Ecdysozoa</taxon>
        <taxon>Arthropoda</taxon>
        <taxon>Chelicerata</taxon>
        <taxon>Arachnida</taxon>
        <taxon>Acari</taxon>
        <taxon>Acariformes</taxon>
        <taxon>Sarcoptiformes</taxon>
        <taxon>Astigmata</taxon>
        <taxon>Psoroptidia</taxon>
        <taxon>Analgoidea</taxon>
        <taxon>Pyroglyphidae</taxon>
        <taxon>Dermatophagoidinae</taxon>
        <taxon>Dermatophagoides</taxon>
    </lineage>
</organism>
<gene>
    <name evidence="13" type="ORF">HUG17_1255</name>
</gene>
<dbReference type="InterPro" id="IPR001353">
    <property type="entry name" value="Proteasome_sua/b"/>
</dbReference>
<keyword evidence="4" id="KW-0963">Cytoplasm</keyword>
<feature type="transmembrane region" description="Helical" evidence="12">
    <location>
        <begin position="17"/>
        <end position="34"/>
    </location>
</feature>
<dbReference type="SUPFAM" id="SSF56235">
    <property type="entry name" value="N-terminal nucleophile aminohydrolases (Ntn hydrolases)"/>
    <property type="match status" value="1"/>
</dbReference>
<name>A0A9D4P889_DERFA</name>
<dbReference type="GO" id="GO:0016020">
    <property type="term" value="C:membrane"/>
    <property type="evidence" value="ECO:0007669"/>
    <property type="project" value="UniProtKB-SubCell"/>
</dbReference>
<dbReference type="PROSITE" id="PS51476">
    <property type="entry name" value="PROTEASOME_BETA_2"/>
    <property type="match status" value="1"/>
</dbReference>
<dbReference type="CDD" id="cd03759">
    <property type="entry name" value="proteasome_beta_type_3"/>
    <property type="match status" value="1"/>
</dbReference>
<sequence>MDSSMFEPNSNEFTSKWPYVAGLFALTAIFLSLFEIFKHMQYYNKPYLQKYIVRILWMVPIYALNSWLAMFFPQTSIYMDTLRECYEAFVIYSFMKYLFNFLQNDVDEYEILVDCKPSIPNNFPFCLLPPLPGGRRFIQLVRHAMIQYIVLRPITTFLALIFQIFGVYGEGHFSLNNGYIYLLIINNFSQMVAMYFLIMFYQNYKRELTPMRPLGKFLSIKAVIFFSFFQGVILTILIYLGIITKSFIPSTPDISTNEMSRNLQDFIICFEMLIAAIAHIFVFSHKPFIDEQRRSNPMFYSFSRIVDMTDERTDVADHFRQIGNRMKNIWTSSQQQSNYTNIENSITAPLIPMQSILEYNGGIVIAMKGKNCVAIAADRCLTVQMRNISMDFQKIFQVDPHIYIGLPGLATDTKTVSQRLKFRVNLYELRENRRIRPKTFSSMVSNLLYERRFGPYFVEPIIAGIDIKTGQPYVSSMDVIGCTTEPEDFVVSGTCAEQAFGMCETLWKPDMEPDDLFETISQSLMSAFDRNASSGFGGIVYIIEKDKVTVKALKTRMD</sequence>
<dbReference type="PANTHER" id="PTHR23423">
    <property type="entry name" value="ORGANIC SOLUTE TRANSPORTER-RELATED"/>
    <property type="match status" value="1"/>
</dbReference>
<dbReference type="AlphaFoldDB" id="A0A9D4P889"/>
<dbReference type="InterPro" id="IPR016050">
    <property type="entry name" value="Proteasome_bsu_CS"/>
</dbReference>
<feature type="transmembrane region" description="Helical" evidence="12">
    <location>
        <begin position="222"/>
        <end position="243"/>
    </location>
</feature>
<keyword evidence="9" id="KW-0539">Nucleus</keyword>
<feature type="transmembrane region" description="Helical" evidence="12">
    <location>
        <begin position="55"/>
        <end position="74"/>
    </location>
</feature>
<dbReference type="FunFam" id="3.60.20.10:FF:000003">
    <property type="entry name" value="Proteasome subunit beta type-3"/>
    <property type="match status" value="1"/>
</dbReference>
<comment type="function">
    <text evidence="10">Non-catalytic component of the proteasome, a multicatalytic proteinase complex which is characterized by its ability to cleave peptides with Arg, Phe, Tyr, Leu, and Glu adjacent to the leaving group at neutral or slightly basic pH. The proteasome has an ATP-dependent proteolytic activity.</text>
</comment>
<evidence type="ECO:0000256" key="7">
    <source>
        <dbReference type="ARBA" id="ARBA00022989"/>
    </source>
</evidence>
<keyword evidence="5 12" id="KW-0812">Transmembrane</keyword>
<evidence type="ECO:0000256" key="11">
    <source>
        <dbReference type="ARBA" id="ARBA00026071"/>
    </source>
</evidence>
<evidence type="ECO:0000256" key="6">
    <source>
        <dbReference type="ARBA" id="ARBA00022942"/>
    </source>
</evidence>
<evidence type="ECO:0000256" key="12">
    <source>
        <dbReference type="SAM" id="Phobius"/>
    </source>
</evidence>
<dbReference type="SMART" id="SM01417">
    <property type="entry name" value="Solute_trans_a"/>
    <property type="match status" value="1"/>
</dbReference>
<dbReference type="InterPro" id="IPR029055">
    <property type="entry name" value="Ntn_hydrolases_N"/>
</dbReference>
<dbReference type="InterPro" id="IPR023333">
    <property type="entry name" value="Proteasome_suB-type"/>
</dbReference>
<evidence type="ECO:0000256" key="4">
    <source>
        <dbReference type="ARBA" id="ARBA00022490"/>
    </source>
</evidence>